<name>A0A1I5C800_9GAMM</name>
<evidence type="ECO:0000256" key="2">
    <source>
        <dbReference type="ARBA" id="ARBA00022679"/>
    </source>
</evidence>
<dbReference type="InterPro" id="IPR004046">
    <property type="entry name" value="GST_C"/>
</dbReference>
<reference evidence="8" key="1">
    <citation type="submission" date="2016-10" db="EMBL/GenBank/DDBJ databases">
        <authorList>
            <person name="Varghese N."/>
            <person name="Submissions S."/>
        </authorList>
    </citation>
    <scope>NUCLEOTIDE SEQUENCE [LARGE SCALE GENOMIC DNA]</scope>
    <source>
        <strain evidence="8">OV426</strain>
    </source>
</reference>
<proteinExistence type="inferred from homology"/>
<dbReference type="Gene3D" id="1.20.1050.10">
    <property type="match status" value="1"/>
</dbReference>
<dbReference type="GO" id="GO:0005737">
    <property type="term" value="C:cytoplasm"/>
    <property type="evidence" value="ECO:0007669"/>
    <property type="project" value="UniProtKB-ARBA"/>
</dbReference>
<evidence type="ECO:0000259" key="6">
    <source>
        <dbReference type="PROSITE" id="PS50405"/>
    </source>
</evidence>
<dbReference type="EC" id="2.5.1.18" evidence="1"/>
<evidence type="ECO:0000313" key="8">
    <source>
        <dbReference type="Proteomes" id="UP000198968"/>
    </source>
</evidence>
<dbReference type="GO" id="GO:0004364">
    <property type="term" value="F:glutathione transferase activity"/>
    <property type="evidence" value="ECO:0007669"/>
    <property type="project" value="UniProtKB-EC"/>
</dbReference>
<comment type="catalytic activity">
    <reaction evidence="3">
        <text>RX + glutathione = an S-substituted glutathione + a halide anion + H(+)</text>
        <dbReference type="Rhea" id="RHEA:16437"/>
        <dbReference type="ChEBI" id="CHEBI:15378"/>
        <dbReference type="ChEBI" id="CHEBI:16042"/>
        <dbReference type="ChEBI" id="CHEBI:17792"/>
        <dbReference type="ChEBI" id="CHEBI:57925"/>
        <dbReference type="ChEBI" id="CHEBI:90779"/>
        <dbReference type="EC" id="2.5.1.18"/>
    </reaction>
</comment>
<dbReference type="CDD" id="cd03189">
    <property type="entry name" value="GST_C_GTT1_like"/>
    <property type="match status" value="1"/>
</dbReference>
<feature type="domain" description="GST N-terminal" evidence="5">
    <location>
        <begin position="1"/>
        <end position="81"/>
    </location>
</feature>
<dbReference type="GO" id="GO:0004601">
    <property type="term" value="F:peroxidase activity"/>
    <property type="evidence" value="ECO:0007669"/>
    <property type="project" value="UniProtKB-ARBA"/>
</dbReference>
<dbReference type="InterPro" id="IPR004045">
    <property type="entry name" value="Glutathione_S-Trfase_N"/>
</dbReference>
<keyword evidence="2 7" id="KW-0808">Transferase</keyword>
<dbReference type="SUPFAM" id="SSF47616">
    <property type="entry name" value="GST C-terminal domain-like"/>
    <property type="match status" value="1"/>
</dbReference>
<dbReference type="PROSITE" id="PS50405">
    <property type="entry name" value="GST_CTER"/>
    <property type="match status" value="1"/>
</dbReference>
<feature type="domain" description="GST C-terminal" evidence="6">
    <location>
        <begin position="87"/>
        <end position="222"/>
    </location>
</feature>
<accession>A0A1I5C800</accession>
<organism evidence="7 8">
    <name type="scientific">Candidatus Pantoea varia</name>
    <dbReference type="NCBI Taxonomy" id="1881036"/>
    <lineage>
        <taxon>Bacteria</taxon>
        <taxon>Pseudomonadati</taxon>
        <taxon>Pseudomonadota</taxon>
        <taxon>Gammaproteobacteria</taxon>
        <taxon>Enterobacterales</taxon>
        <taxon>Erwiniaceae</taxon>
        <taxon>Pantoea</taxon>
    </lineage>
</organism>
<dbReference type="Pfam" id="PF02798">
    <property type="entry name" value="GST_N"/>
    <property type="match status" value="1"/>
</dbReference>
<protein>
    <recommendedName>
        <fullName evidence="1">glutathione transferase</fullName>
        <ecNumber evidence="1">2.5.1.18</ecNumber>
    </recommendedName>
</protein>
<evidence type="ECO:0000256" key="3">
    <source>
        <dbReference type="ARBA" id="ARBA00047960"/>
    </source>
</evidence>
<dbReference type="Proteomes" id="UP000198968">
    <property type="component" value="Unassembled WGS sequence"/>
</dbReference>
<dbReference type="InterPro" id="IPR036249">
    <property type="entry name" value="Thioredoxin-like_sf"/>
</dbReference>
<dbReference type="PANTHER" id="PTHR44051">
    <property type="entry name" value="GLUTATHIONE S-TRANSFERASE-RELATED"/>
    <property type="match status" value="1"/>
</dbReference>
<evidence type="ECO:0000256" key="4">
    <source>
        <dbReference type="RuleBase" id="RU003494"/>
    </source>
</evidence>
<dbReference type="PROSITE" id="PS50404">
    <property type="entry name" value="GST_NTER"/>
    <property type="match status" value="1"/>
</dbReference>
<dbReference type="SUPFAM" id="SSF52833">
    <property type="entry name" value="Thioredoxin-like"/>
    <property type="match status" value="1"/>
</dbReference>
<evidence type="ECO:0000256" key="1">
    <source>
        <dbReference type="ARBA" id="ARBA00012452"/>
    </source>
</evidence>
<dbReference type="Gene3D" id="3.40.30.10">
    <property type="entry name" value="Glutaredoxin"/>
    <property type="match status" value="1"/>
</dbReference>
<dbReference type="InterPro" id="IPR040079">
    <property type="entry name" value="Glutathione_S-Trfase"/>
</dbReference>
<gene>
    <name evidence="7" type="ORF">SAMN05428971_2250</name>
</gene>
<dbReference type="InterPro" id="IPR036282">
    <property type="entry name" value="Glutathione-S-Trfase_C_sf"/>
</dbReference>
<evidence type="ECO:0000313" key="7">
    <source>
        <dbReference type="EMBL" id="SFN83078.1"/>
    </source>
</evidence>
<dbReference type="AlphaFoldDB" id="A0A1I5C800"/>
<dbReference type="SFLD" id="SFLDG01150">
    <property type="entry name" value="Main.1:_Beta-like"/>
    <property type="match status" value="1"/>
</dbReference>
<dbReference type="SFLD" id="SFLDS00019">
    <property type="entry name" value="Glutathione_Transferase_(cytos"/>
    <property type="match status" value="1"/>
</dbReference>
<dbReference type="SFLD" id="SFLDG00358">
    <property type="entry name" value="Main_(cytGST)"/>
    <property type="match status" value="1"/>
</dbReference>
<keyword evidence="8" id="KW-1185">Reference proteome</keyword>
<evidence type="ECO:0000259" key="5">
    <source>
        <dbReference type="PROSITE" id="PS50404"/>
    </source>
</evidence>
<dbReference type="FunFam" id="3.40.30.10:FF:000156">
    <property type="entry name" value="Glutathione S-transferase 1"/>
    <property type="match status" value="1"/>
</dbReference>
<dbReference type="EMBL" id="FOVG01000002">
    <property type="protein sequence ID" value="SFN83078.1"/>
    <property type="molecule type" value="Genomic_DNA"/>
</dbReference>
<dbReference type="CDD" id="cd03046">
    <property type="entry name" value="GST_N_GTT1_like"/>
    <property type="match status" value="1"/>
</dbReference>
<dbReference type="PANTHER" id="PTHR44051:SF9">
    <property type="entry name" value="GLUTATHIONE S-TRANSFERASE 1"/>
    <property type="match status" value="1"/>
</dbReference>
<sequence>MMITVHHLEKSRSHRVLWLLEELEVPYQMKRYQREPTMLAPEALKKVHPLGKSPVITDGNQVVAESGAILEYLEEKYDHEFRLKVSDEASRLQCRYWLHYAEGSLMPLLVMKLIFGQMGKAPVPWLLRPLGAAFGKGVQKAFLDKQLKPHMQMIEQHLAANPWFAGQHFSIADIQMSFPLLALAQRAGLDQMPATRQWLQTVQQRAAWQRAIAQGGELSLPG</sequence>
<dbReference type="Pfam" id="PF00043">
    <property type="entry name" value="GST_C"/>
    <property type="match status" value="1"/>
</dbReference>
<comment type="similarity">
    <text evidence="4">Belongs to the GST superfamily.</text>
</comment>
<dbReference type="InterPro" id="IPR010987">
    <property type="entry name" value="Glutathione-S-Trfase_C-like"/>
</dbReference>